<dbReference type="RefSeq" id="WP_161058242.1">
    <property type="nucleotide sequence ID" value="NZ_WWCT01000047.1"/>
</dbReference>
<evidence type="ECO:0008006" key="3">
    <source>
        <dbReference type="Google" id="ProtNLM"/>
    </source>
</evidence>
<proteinExistence type="predicted"/>
<dbReference type="Proteomes" id="UP000642144">
    <property type="component" value="Unassembled WGS sequence"/>
</dbReference>
<evidence type="ECO:0000313" key="2">
    <source>
        <dbReference type="Proteomes" id="UP000642144"/>
    </source>
</evidence>
<accession>A0ABW9W9N7</accession>
<dbReference type="EMBL" id="WWCT01000047">
    <property type="protein sequence ID" value="MYN30595.1"/>
    <property type="molecule type" value="Genomic_DNA"/>
</dbReference>
<evidence type="ECO:0000313" key="1">
    <source>
        <dbReference type="EMBL" id="MYN30595.1"/>
    </source>
</evidence>
<dbReference type="InterPro" id="IPR009003">
    <property type="entry name" value="Peptidase_S1_PA"/>
</dbReference>
<reference evidence="1 2" key="1">
    <citation type="submission" date="2019-12" db="EMBL/GenBank/DDBJ databases">
        <title>Novel species isolated from a subtropical stream in China.</title>
        <authorList>
            <person name="Lu H."/>
        </authorList>
    </citation>
    <scope>NUCLEOTIDE SEQUENCE [LARGE SCALE GENOMIC DNA]</scope>
    <source>
        <strain evidence="1 2">CY42W</strain>
    </source>
</reference>
<protein>
    <recommendedName>
        <fullName evidence="3">Serine protease</fullName>
    </recommendedName>
</protein>
<organism evidence="1 2">
    <name type="scientific">Duganella levis</name>
    <dbReference type="NCBI Taxonomy" id="2692169"/>
    <lineage>
        <taxon>Bacteria</taxon>
        <taxon>Pseudomonadati</taxon>
        <taxon>Pseudomonadota</taxon>
        <taxon>Betaproteobacteria</taxon>
        <taxon>Burkholderiales</taxon>
        <taxon>Oxalobacteraceae</taxon>
        <taxon>Telluria group</taxon>
        <taxon>Duganella</taxon>
    </lineage>
</organism>
<dbReference type="SUPFAM" id="SSF50494">
    <property type="entry name" value="Trypsin-like serine proteases"/>
    <property type="match status" value="1"/>
</dbReference>
<comment type="caution">
    <text evidence="1">The sequence shown here is derived from an EMBL/GenBank/DDBJ whole genome shotgun (WGS) entry which is preliminary data.</text>
</comment>
<name>A0ABW9W9N7_9BURK</name>
<sequence length="277" mass="29843">MEKILSDRIFPTPVSTGIKLSPHHVEVQYGKLAFGGAPQIVLFANQDQDGDKKWMAAGSGFAVLHEGLISIVTAGHVAAELKGKPLVLIGPHGSVLVSPNQCRLLFNEEIDLALMTIPSVELAELFGICVCIELDDHVMDAADSDVSALYQLYGYPLAKNKYSKTSGWKINGFRVSLGKQQPVPARSKLLDLELPLLAFHIDLENMMDDQLMKDNRLGALKGMSGGPVLRHAVGAEHGAGKIAGIFLEWHATERTAVVLPAAAIKAALQTWGHRNAA</sequence>
<keyword evidence="2" id="KW-1185">Reference proteome</keyword>
<gene>
    <name evidence="1" type="ORF">GTP69_29755</name>
</gene>